<evidence type="ECO:0000313" key="3">
    <source>
        <dbReference type="Proteomes" id="UP000076512"/>
    </source>
</evidence>
<dbReference type="AlphaFoldDB" id="A0A161WDB8"/>
<comment type="caution">
    <text evidence="2">The sequence shown here is derived from an EMBL/GenBank/DDBJ whole genome shotgun (WGS) entry which is preliminary data.</text>
</comment>
<keyword evidence="3" id="KW-1185">Reference proteome</keyword>
<evidence type="ECO:0000313" key="2">
    <source>
        <dbReference type="EMBL" id="KZM74949.1"/>
    </source>
</evidence>
<name>A0A161WDB8_9NOCA</name>
<protein>
    <submittedName>
        <fullName evidence="2">Uncharacterized protein</fullName>
    </submittedName>
</protein>
<feature type="region of interest" description="Disordered" evidence="1">
    <location>
        <begin position="49"/>
        <end position="78"/>
    </location>
</feature>
<reference evidence="2 3" key="1">
    <citation type="submission" date="2016-04" db="EMBL/GenBank/DDBJ databases">
        <authorList>
            <person name="Evans L.H."/>
            <person name="Alamgir A."/>
            <person name="Owens N."/>
            <person name="Weber N.D."/>
            <person name="Virtaneva K."/>
            <person name="Barbian K."/>
            <person name="Babar A."/>
            <person name="Rosenke K."/>
        </authorList>
    </citation>
    <scope>NUCLEOTIDE SEQUENCE [LARGE SCALE GENOMIC DNA]</scope>
    <source>
        <strain evidence="2 3">IFM 0406</strain>
    </source>
</reference>
<accession>A0A161WDB8</accession>
<dbReference type="Proteomes" id="UP000076512">
    <property type="component" value="Unassembled WGS sequence"/>
</dbReference>
<organism evidence="2 3">
    <name type="scientific">Nocardia terpenica</name>
    <dbReference type="NCBI Taxonomy" id="455432"/>
    <lineage>
        <taxon>Bacteria</taxon>
        <taxon>Bacillati</taxon>
        <taxon>Actinomycetota</taxon>
        <taxon>Actinomycetes</taxon>
        <taxon>Mycobacteriales</taxon>
        <taxon>Nocardiaceae</taxon>
        <taxon>Nocardia</taxon>
    </lineage>
</organism>
<dbReference type="EMBL" id="LWGR01000004">
    <property type="protein sequence ID" value="KZM74949.1"/>
    <property type="molecule type" value="Genomic_DNA"/>
</dbReference>
<proteinExistence type="predicted"/>
<evidence type="ECO:0000256" key="1">
    <source>
        <dbReference type="SAM" id="MobiDB-lite"/>
    </source>
</evidence>
<gene>
    <name evidence="2" type="ORF">AWN90_23345</name>
</gene>
<sequence length="78" mass="8716">MAIAQNDVESDDAPGVAGVSVHQRRADLLTRLDEVVWIHTALRTCADPGTSRIRHRRPAQRPMLTPDVFRSVTQRGSR</sequence>